<evidence type="ECO:0000313" key="1">
    <source>
        <dbReference type="EMBL" id="EIM99924.1"/>
    </source>
</evidence>
<dbReference type="Proteomes" id="UP000004980">
    <property type="component" value="Unassembled WGS sequence"/>
</dbReference>
<evidence type="ECO:0008006" key="3">
    <source>
        <dbReference type="Google" id="ProtNLM"/>
    </source>
</evidence>
<proteinExistence type="predicted"/>
<gene>
    <name evidence="1" type="ORF">WQE_16384</name>
</gene>
<dbReference type="EMBL" id="AKAU01000091">
    <property type="protein sequence ID" value="EIM99924.1"/>
    <property type="molecule type" value="Genomic_DNA"/>
</dbReference>
<protein>
    <recommendedName>
        <fullName evidence="3">BON domain-containing protein</fullName>
    </recommendedName>
</protein>
<name>A0ABN0FMF2_9BURK</name>
<keyword evidence="2" id="KW-1185">Reference proteome</keyword>
<organism evidence="1 2">
    <name type="scientific">Paraburkholderia hospita</name>
    <dbReference type="NCBI Taxonomy" id="169430"/>
    <lineage>
        <taxon>Bacteria</taxon>
        <taxon>Pseudomonadati</taxon>
        <taxon>Pseudomonadota</taxon>
        <taxon>Betaproteobacteria</taxon>
        <taxon>Burkholderiales</taxon>
        <taxon>Burkholderiaceae</taxon>
        <taxon>Paraburkholderia</taxon>
    </lineage>
</organism>
<evidence type="ECO:0000313" key="2">
    <source>
        <dbReference type="Proteomes" id="UP000004980"/>
    </source>
</evidence>
<accession>A0ABN0FMF2</accession>
<comment type="caution">
    <text evidence="1">The sequence shown here is derived from an EMBL/GenBank/DDBJ whole genome shotgun (WGS) entry which is preliminary data.</text>
</comment>
<reference evidence="1 2" key="1">
    <citation type="journal article" date="2012" name="J. Bacteriol.">
        <title>Draft Genome Sequence of the Soil Bacterium Burkholderia terrae Strain BS001, Which Interacts with Fungal Surface Structures.</title>
        <authorList>
            <person name="Nazir R."/>
            <person name="Hansen M.A."/>
            <person name="Sorensen S."/>
            <person name="van Elsas J.D."/>
        </authorList>
    </citation>
    <scope>NUCLEOTIDE SEQUENCE [LARGE SCALE GENOMIC DNA]</scope>
    <source>
        <strain evidence="1 2">BS001</strain>
    </source>
</reference>
<sequence>MRSRQWLGRTENYHQSKEDQMTAWQEKLVLKAGESLKHERSYMKGPLQETDVDLYVIVNAQGDITGEVKLTDHTAIRGFQRTISVIQTDRAGNTVVNESWNP</sequence>